<comment type="caution">
    <text evidence="7">The sequence shown here is derived from an EMBL/GenBank/DDBJ whole genome shotgun (WGS) entry which is preliminary data.</text>
</comment>
<keyword evidence="4" id="KW-0862">Zinc</keyword>
<proteinExistence type="predicted"/>
<feature type="domain" description="Peptidase M20 dimerisation" evidence="6">
    <location>
        <begin position="182"/>
        <end position="283"/>
    </location>
</feature>
<dbReference type="GO" id="GO:0016787">
    <property type="term" value="F:hydrolase activity"/>
    <property type="evidence" value="ECO:0007669"/>
    <property type="project" value="UniProtKB-KW"/>
</dbReference>
<dbReference type="PANTHER" id="PTHR43808">
    <property type="entry name" value="ACETYLORNITHINE DEACETYLASE"/>
    <property type="match status" value="1"/>
</dbReference>
<dbReference type="InterPro" id="IPR001261">
    <property type="entry name" value="ArgE/DapE_CS"/>
</dbReference>
<dbReference type="GO" id="GO:0046872">
    <property type="term" value="F:metal ion binding"/>
    <property type="evidence" value="ECO:0007669"/>
    <property type="project" value="UniProtKB-KW"/>
</dbReference>
<dbReference type="PANTHER" id="PTHR43808:SF9">
    <property type="entry name" value="BLL0789 PROTEIN"/>
    <property type="match status" value="1"/>
</dbReference>
<name>A0A7C1FQH7_9CHLR</name>
<dbReference type="InterPro" id="IPR002933">
    <property type="entry name" value="Peptidase_M20"/>
</dbReference>
<comment type="cofactor">
    <cofactor evidence="1">
        <name>Zn(2+)</name>
        <dbReference type="ChEBI" id="CHEBI:29105"/>
    </cofactor>
</comment>
<dbReference type="AlphaFoldDB" id="A0A7C1FQH7"/>
<feature type="active site" evidence="5">
    <location>
        <position position="86"/>
    </location>
</feature>
<dbReference type="PIRSF" id="PIRSF037238">
    <property type="entry name" value="Carboxypeptidase_G2"/>
    <property type="match status" value="1"/>
</dbReference>
<dbReference type="EMBL" id="DSMG01000011">
    <property type="protein sequence ID" value="HDX30055.1"/>
    <property type="molecule type" value="Genomic_DNA"/>
</dbReference>
<evidence type="ECO:0000256" key="4">
    <source>
        <dbReference type="ARBA" id="ARBA00022833"/>
    </source>
</evidence>
<sequence length="385" mass="41265">MFTKEILTFLQEHLDEYLSDLRTLTAIDSGTLYKPGVDAVQSWLQERLQAMGFQVERIAQARLGDNLLARREGEGGKRILLLGHADTVFPVGTAAQHPMQIDGNLLRGPGVCDMKGGLLAGLYAVRALDALGFRKYGALQFLIVSDEEIHDRSSIPLIRQVAKASDIAFTLEAARANGDIVTARKTALWCTVHVRGRAAHAGVEPEKGRNAILALIRHLLEIDKLNGFRPGVTVNIGRIEGGTQPNVVAEEARAELDLRAWRNAEILEVLDAMRAQLVRPALEGTTATLDVNLDSAMPAMERTPAVAALETLAQQIAQRLGFTVKGASTGGASDASFVAAEGVPVLDGLGPIGGLDHSPDEYIELDSIVPRTALLALLIAEAGTI</sequence>
<dbReference type="InterPro" id="IPR036264">
    <property type="entry name" value="Bact_exopeptidase_dim_dom"/>
</dbReference>
<dbReference type="PROSITE" id="PS00758">
    <property type="entry name" value="ARGE_DAPE_CPG2_1"/>
    <property type="match status" value="1"/>
</dbReference>
<dbReference type="Gene3D" id="3.30.70.360">
    <property type="match status" value="1"/>
</dbReference>
<dbReference type="InterPro" id="IPR017150">
    <property type="entry name" value="Pept_M20_glutamate_carboxypep"/>
</dbReference>
<feature type="active site" description="Proton acceptor" evidence="5">
    <location>
        <position position="147"/>
    </location>
</feature>
<reference evidence="7" key="1">
    <citation type="journal article" date="2020" name="mSystems">
        <title>Genome- and Community-Level Interaction Insights into Carbon Utilization and Element Cycling Functions of Hydrothermarchaeota in Hydrothermal Sediment.</title>
        <authorList>
            <person name="Zhou Z."/>
            <person name="Liu Y."/>
            <person name="Xu W."/>
            <person name="Pan J."/>
            <person name="Luo Z.H."/>
            <person name="Li M."/>
        </authorList>
    </citation>
    <scope>NUCLEOTIDE SEQUENCE [LARGE SCALE GENOMIC DNA]</scope>
    <source>
        <strain evidence="7">SpSt-289</strain>
    </source>
</reference>
<keyword evidence="2" id="KW-0479">Metal-binding</keyword>
<evidence type="ECO:0000259" key="6">
    <source>
        <dbReference type="Pfam" id="PF07687"/>
    </source>
</evidence>
<evidence type="ECO:0000313" key="7">
    <source>
        <dbReference type="EMBL" id="HDX30055.1"/>
    </source>
</evidence>
<dbReference type="SUPFAM" id="SSF55031">
    <property type="entry name" value="Bacterial exopeptidase dimerisation domain"/>
    <property type="match status" value="1"/>
</dbReference>
<protein>
    <submittedName>
        <fullName evidence="7">M20 family peptidase</fullName>
    </submittedName>
</protein>
<dbReference type="Gene3D" id="3.40.630.10">
    <property type="entry name" value="Zn peptidases"/>
    <property type="match status" value="1"/>
</dbReference>
<dbReference type="SUPFAM" id="SSF53187">
    <property type="entry name" value="Zn-dependent exopeptidases"/>
    <property type="match status" value="1"/>
</dbReference>
<dbReference type="CDD" id="cd03885">
    <property type="entry name" value="M20_CPDG2"/>
    <property type="match status" value="1"/>
</dbReference>
<dbReference type="InterPro" id="IPR050072">
    <property type="entry name" value="Peptidase_M20A"/>
</dbReference>
<gene>
    <name evidence="7" type="ORF">ENQ20_01020</name>
</gene>
<evidence type="ECO:0000256" key="3">
    <source>
        <dbReference type="ARBA" id="ARBA00022801"/>
    </source>
</evidence>
<accession>A0A7C1FQH7</accession>
<dbReference type="Pfam" id="PF01546">
    <property type="entry name" value="Peptidase_M20"/>
    <property type="match status" value="1"/>
</dbReference>
<organism evidence="7">
    <name type="scientific">Caldilinea aerophila</name>
    <dbReference type="NCBI Taxonomy" id="133453"/>
    <lineage>
        <taxon>Bacteria</taxon>
        <taxon>Bacillati</taxon>
        <taxon>Chloroflexota</taxon>
        <taxon>Caldilineae</taxon>
        <taxon>Caldilineales</taxon>
        <taxon>Caldilineaceae</taxon>
        <taxon>Caldilinea</taxon>
    </lineage>
</organism>
<keyword evidence="3" id="KW-0378">Hydrolase</keyword>
<evidence type="ECO:0000256" key="2">
    <source>
        <dbReference type="ARBA" id="ARBA00022723"/>
    </source>
</evidence>
<dbReference type="Pfam" id="PF07687">
    <property type="entry name" value="M20_dimer"/>
    <property type="match status" value="1"/>
</dbReference>
<evidence type="ECO:0000256" key="5">
    <source>
        <dbReference type="PIRSR" id="PIRSR037238-1"/>
    </source>
</evidence>
<dbReference type="InterPro" id="IPR011650">
    <property type="entry name" value="Peptidase_M20_dimer"/>
</dbReference>
<evidence type="ECO:0000256" key="1">
    <source>
        <dbReference type="ARBA" id="ARBA00001947"/>
    </source>
</evidence>